<name>A0AAJ0U6Y6_9GAMM</name>
<dbReference type="InterPro" id="IPR032806">
    <property type="entry name" value="YbfD_N"/>
</dbReference>
<sequence length="370" mass="41625">MSASILEHFAPVPDFRIERNKLYPLPEILLLVVSGVLSGADGWEAIEQFGQSKFDWLRRFAPFRNGIPSHDCIAYVISGLSPKAFQECFVSWTRAVSEATGGELIAVDGKTACGARDRRRGKSALHRVSAWGCRNRLVLGQEATAEKSNEITAIPKLLELLELKGCIVTIDAMGCQTKIAEQIHDQGADYVLGLKGNQGTLHDEVEDVFATARAGSFAGVAHDDTEETDNDHGRLEVRRYWVTEELRTLSDAPRWRALRSIGLVERECWSGDQHTIEQRPFINSIGADAKRFAHAVRGHWDVENRLHWRLDVVFNDDASRIRKGNAPAIMTAIRHLCMNLFEQEPSKRRLSQKRREAAWNDDYRAKVILG</sequence>
<evidence type="ECO:0000313" key="4">
    <source>
        <dbReference type="Proteomes" id="UP001296776"/>
    </source>
</evidence>
<dbReference type="Proteomes" id="UP001296776">
    <property type="component" value="Unassembled WGS sequence"/>
</dbReference>
<evidence type="ECO:0000259" key="1">
    <source>
        <dbReference type="Pfam" id="PF01609"/>
    </source>
</evidence>
<dbReference type="NCBIfam" id="NF033564">
    <property type="entry name" value="transpos_ISAs1"/>
    <property type="match status" value="1"/>
</dbReference>
<dbReference type="GO" id="GO:0003677">
    <property type="term" value="F:DNA binding"/>
    <property type="evidence" value="ECO:0007669"/>
    <property type="project" value="InterPro"/>
</dbReference>
<dbReference type="AlphaFoldDB" id="A0AAJ0U6Y6"/>
<dbReference type="PANTHER" id="PTHR30298:SF0">
    <property type="entry name" value="PROTEIN YBFL-RELATED"/>
    <property type="match status" value="1"/>
</dbReference>
<reference evidence="3" key="1">
    <citation type="submission" date="2017-08" db="EMBL/GenBank/DDBJ databases">
        <authorList>
            <person name="Imhoff J.F."/>
            <person name="Rahn T."/>
            <person name="Kuenzel S."/>
            <person name="Neulinger S.C."/>
        </authorList>
    </citation>
    <scope>NUCLEOTIDE SEQUENCE</scope>
    <source>
        <strain evidence="3">DSM 11080</strain>
    </source>
</reference>
<feature type="domain" description="H repeat-associated protein N-terminal" evidence="2">
    <location>
        <begin position="6"/>
        <end position="93"/>
    </location>
</feature>
<gene>
    <name evidence="3" type="ORF">CKO40_18355</name>
</gene>
<feature type="domain" description="Transposase IS4-like" evidence="1">
    <location>
        <begin position="102"/>
        <end position="340"/>
    </location>
</feature>
<organism evidence="3 4">
    <name type="scientific">Halochromatium glycolicum</name>
    <dbReference type="NCBI Taxonomy" id="85075"/>
    <lineage>
        <taxon>Bacteria</taxon>
        <taxon>Pseudomonadati</taxon>
        <taxon>Pseudomonadota</taxon>
        <taxon>Gammaproteobacteria</taxon>
        <taxon>Chromatiales</taxon>
        <taxon>Chromatiaceae</taxon>
        <taxon>Halochromatium</taxon>
    </lineage>
</organism>
<dbReference type="Pfam" id="PF01609">
    <property type="entry name" value="DDE_Tnp_1"/>
    <property type="match status" value="1"/>
</dbReference>
<reference evidence="3" key="2">
    <citation type="journal article" date="2020" name="Microorganisms">
        <title>Osmotic Adaptation and Compatible Solute Biosynthesis of Phototrophic Bacteria as Revealed from Genome Analyses.</title>
        <authorList>
            <person name="Imhoff J.F."/>
            <person name="Rahn T."/>
            <person name="Kunzel S."/>
            <person name="Keller A."/>
            <person name="Neulinger S.C."/>
        </authorList>
    </citation>
    <scope>NUCLEOTIDE SEQUENCE</scope>
    <source>
        <strain evidence="3">DSM 11080</strain>
    </source>
</reference>
<dbReference type="GO" id="GO:0004803">
    <property type="term" value="F:transposase activity"/>
    <property type="evidence" value="ECO:0007669"/>
    <property type="project" value="InterPro"/>
</dbReference>
<comment type="caution">
    <text evidence="3">The sequence shown here is derived from an EMBL/GenBank/DDBJ whole genome shotgun (WGS) entry which is preliminary data.</text>
</comment>
<accession>A0AAJ0U6Y6</accession>
<evidence type="ECO:0000259" key="2">
    <source>
        <dbReference type="Pfam" id="PF13808"/>
    </source>
</evidence>
<dbReference type="Pfam" id="PF13808">
    <property type="entry name" value="DDE_Tnp_1_assoc"/>
    <property type="match status" value="1"/>
</dbReference>
<dbReference type="InterPro" id="IPR002559">
    <property type="entry name" value="Transposase_11"/>
</dbReference>
<dbReference type="InterPro" id="IPR047647">
    <property type="entry name" value="ISAs1_transpos"/>
</dbReference>
<dbReference type="GO" id="GO:0006313">
    <property type="term" value="P:DNA transposition"/>
    <property type="evidence" value="ECO:0007669"/>
    <property type="project" value="InterPro"/>
</dbReference>
<proteinExistence type="predicted"/>
<evidence type="ECO:0000313" key="3">
    <source>
        <dbReference type="EMBL" id="MBK1706456.1"/>
    </source>
</evidence>
<protein>
    <submittedName>
        <fullName evidence="3">ISAs1 family transposase</fullName>
    </submittedName>
</protein>
<dbReference type="InterPro" id="IPR051698">
    <property type="entry name" value="Transposase_11-like"/>
</dbReference>
<dbReference type="EMBL" id="NRSJ01000042">
    <property type="protein sequence ID" value="MBK1706456.1"/>
    <property type="molecule type" value="Genomic_DNA"/>
</dbReference>
<dbReference type="PANTHER" id="PTHR30298">
    <property type="entry name" value="H REPEAT-ASSOCIATED PREDICTED TRANSPOSASE"/>
    <property type="match status" value="1"/>
</dbReference>
<keyword evidence="4" id="KW-1185">Reference proteome</keyword>